<evidence type="ECO:0000256" key="1">
    <source>
        <dbReference type="SAM" id="MobiDB-lite"/>
    </source>
</evidence>
<name>A0A1H5SB37_XYLRU</name>
<gene>
    <name evidence="2" type="ORF">SAMN05216354_0603</name>
</gene>
<sequence length="959" mass="104289">MKHYISNERNLSPRPRSKRRGGATGGNGSSTTVFQQGEGLFLSRLHRDTAAGQITFEQGLRTLAALYLGMYEYGVKGGKLTPEGRAELEDLWVRSFAKIGDGTSHQDEEGNDVPTLQVKGDSTFSDTLSSPDFISNFIGGLGWAIQKKEFENAAGETEYKYILECDGANIRESLRVYSLIASQLLGENDNRIYTAMMEVDHYDPETGKVWLSTNCGKLYNTLRTGDYIMVQQYQPAGDVASGGTGYMTKHYELIVSEAGTGGATDENGDRLDWVTFSDFTPGEEFDGTAEELITKGDTFCRVDSLTDAERKGIIQMITVGANAPYMDILYGLKTDPSHALKGRLGNLEGVRTTDFGQLQGFGMYTNNIYATGQFRNAQTGESLSAKIATTREINASTYCETTYDINEDDNHVDNGFFVRELSGWAPCASDGTSLPAQAQTGLFHSGGTPLMVNGQLTSVGSRQQAIVTEFDGMPMLKLANAGVAQNFATMAPNTTHKELISENSSETTDVPDALYMGIRILPVTAGTLKVEFLQTGGTSESWQRNISDTGAWMTVQAHDTSLAPWDYTGDGRMIISYTGQCMIRYVVLVNDPIDALKVDYWTRITQTSRQIKAEANAIYATRTMHSELSVEVGRIATEVTNNKQASDLAKQQIETRLGLIETFDNNTATWMTQTDSRLSLWAGSFDVNGNVKGLAQLRLDVNGLTTTVGTLVTTAAMEAYVQSLQHDIDSIEADGNTNATAISQIQNSIRMIVGQFDTTTGAVKSTSQIAVAINSIKQDIVNNLGTVGIYLDGNNMGIRMLADDFSLWNSSNTEKLFGVDSNGVPFFKGSVQTGGSDMLYIRPNAISGAELVGIDRNGDEVVKLLVRESGYSLLNFSDGDYRASISSGGFVLRKQNAGIDIHYSGYPRMDFFEGNSQAVSFGIHNGKILIYASSYPSLGDASVGSVYLDNNGYLKVKTA</sequence>
<proteinExistence type="predicted"/>
<dbReference type="RefSeq" id="WP_146063073.1">
    <property type="nucleotide sequence ID" value="NZ_FNUV01000001.1"/>
</dbReference>
<organism evidence="2 3">
    <name type="scientific">Xylanibacter ruminicola</name>
    <name type="common">Prevotella ruminicola</name>
    <dbReference type="NCBI Taxonomy" id="839"/>
    <lineage>
        <taxon>Bacteria</taxon>
        <taxon>Pseudomonadati</taxon>
        <taxon>Bacteroidota</taxon>
        <taxon>Bacteroidia</taxon>
        <taxon>Bacteroidales</taxon>
        <taxon>Prevotellaceae</taxon>
        <taxon>Xylanibacter</taxon>
    </lineage>
</organism>
<dbReference type="AlphaFoldDB" id="A0A1H5SB37"/>
<dbReference type="Proteomes" id="UP000236735">
    <property type="component" value="Unassembled WGS sequence"/>
</dbReference>
<dbReference type="EMBL" id="FNUV01000001">
    <property type="protein sequence ID" value="SEF47826.1"/>
    <property type="molecule type" value="Genomic_DNA"/>
</dbReference>
<evidence type="ECO:0000313" key="2">
    <source>
        <dbReference type="EMBL" id="SEF47826.1"/>
    </source>
</evidence>
<protein>
    <submittedName>
        <fullName evidence="2">Uncharacterized protein</fullName>
    </submittedName>
</protein>
<feature type="region of interest" description="Disordered" evidence="1">
    <location>
        <begin position="1"/>
        <end position="32"/>
    </location>
</feature>
<accession>A0A1H5SB37</accession>
<reference evidence="2 3" key="1">
    <citation type="submission" date="2016-10" db="EMBL/GenBank/DDBJ databases">
        <authorList>
            <person name="de Groot N.N."/>
        </authorList>
    </citation>
    <scope>NUCLEOTIDE SEQUENCE [LARGE SCALE GENOMIC DNA]</scope>
    <source>
        <strain evidence="2 3">AR32</strain>
    </source>
</reference>
<evidence type="ECO:0000313" key="3">
    <source>
        <dbReference type="Proteomes" id="UP000236735"/>
    </source>
</evidence>